<gene>
    <name evidence="1" type="ORF">CA163_11245</name>
</gene>
<proteinExistence type="predicted"/>
<evidence type="ECO:0000313" key="2">
    <source>
        <dbReference type="Proteomes" id="UP000214596"/>
    </source>
</evidence>
<reference evidence="1 2" key="1">
    <citation type="journal article" date="2017" name="Appl. Environ. Microbiol.">
        <title>Parallel evolution of two clades of a major Atlantic endemic Vibrio parahaemolyticus pathogen lineage by independent acquisition of related pathogenicity islands.</title>
        <authorList>
            <person name="Xu F."/>
            <person name="Gonzalez-Escalona N."/>
            <person name="Drees K.P."/>
            <person name="Sebra R.P."/>
            <person name="Cooper V.S."/>
            <person name="Jones S.H."/>
            <person name="Whistler C.A."/>
        </authorList>
    </citation>
    <scope>NUCLEOTIDE SEQUENCE [LARGE SCALE GENOMIC DNA]</scope>
    <source>
        <strain evidence="1 2">MAVP-3</strain>
    </source>
</reference>
<dbReference type="STRING" id="670.ACZ92_00325"/>
<comment type="caution">
    <text evidence="1">The sequence shown here is derived from an EMBL/GenBank/DDBJ whole genome shotgun (WGS) entry which is preliminary data.</text>
</comment>
<evidence type="ECO:0008006" key="3">
    <source>
        <dbReference type="Google" id="ProtNLM"/>
    </source>
</evidence>
<dbReference type="OMA" id="EEACYFY"/>
<dbReference type="OrthoDB" id="6227380at2"/>
<organism evidence="1 2">
    <name type="scientific">Vibrio parahaemolyticus</name>
    <dbReference type="NCBI Taxonomy" id="670"/>
    <lineage>
        <taxon>Bacteria</taxon>
        <taxon>Pseudomonadati</taxon>
        <taxon>Pseudomonadota</taxon>
        <taxon>Gammaproteobacteria</taxon>
        <taxon>Vibrionales</taxon>
        <taxon>Vibrionaceae</taxon>
        <taxon>Vibrio</taxon>
    </lineage>
</organism>
<evidence type="ECO:0000313" key="1">
    <source>
        <dbReference type="EMBL" id="OXE32722.1"/>
    </source>
</evidence>
<dbReference type="EMBL" id="NIXT01000557">
    <property type="protein sequence ID" value="OXE32722.1"/>
    <property type="molecule type" value="Genomic_DNA"/>
</dbReference>
<dbReference type="Proteomes" id="UP000214596">
    <property type="component" value="Unassembled WGS sequence"/>
</dbReference>
<dbReference type="AlphaFoldDB" id="A0A227JCP0"/>
<accession>A0A227JCP0</accession>
<sequence length="234" mass="26333">MLHCSLAAVLKFEWCLSLLTPWAFNRKKLAIYWLGLTWMWGYCLGLVEIGNVKSKGFTLMEITIVLTTLAFIALAALPVLLDIHRQAYAAMLHSSQSSLGTALKFFHAQSVIDNAYDQEHVHYIDRQVKTRKGMPEASADSIRALLEIDLPARGYSKIDVPCKGSDFCIIGQQHPNSAHFVAIPDYQFLDKSGFDRVVYIWPQGYTLAEEACYFYYVNQASTDSIVRGHVTQGC</sequence>
<protein>
    <recommendedName>
        <fullName evidence="3">Prepilin-type N-terminal cleavage/methylation domain-containing protein</fullName>
    </recommendedName>
</protein>
<name>A0A227JCP0_VIBPH</name>